<organism evidence="2 3">
    <name type="scientific">Sphingomonas tagetis</name>
    <dbReference type="NCBI Taxonomy" id="2949092"/>
    <lineage>
        <taxon>Bacteria</taxon>
        <taxon>Pseudomonadati</taxon>
        <taxon>Pseudomonadota</taxon>
        <taxon>Alphaproteobacteria</taxon>
        <taxon>Sphingomonadales</taxon>
        <taxon>Sphingomonadaceae</taxon>
        <taxon>Sphingomonas</taxon>
    </lineage>
</organism>
<dbReference type="Proteomes" id="UP001139451">
    <property type="component" value="Unassembled WGS sequence"/>
</dbReference>
<gene>
    <name evidence="2" type="ORF">M9978_08345</name>
</gene>
<keyword evidence="3" id="KW-1185">Reference proteome</keyword>
<dbReference type="AlphaFoldDB" id="A0A9X2KLA0"/>
<reference evidence="2" key="1">
    <citation type="submission" date="2022-05" db="EMBL/GenBank/DDBJ databases">
        <title>Sphingomonas sp. strain MG17 Genome sequencing and assembly.</title>
        <authorList>
            <person name="Kim I."/>
        </authorList>
    </citation>
    <scope>NUCLEOTIDE SEQUENCE</scope>
    <source>
        <strain evidence="2">MG17</strain>
    </source>
</reference>
<sequence length="210" mass="23515">MADTPAPSLPGKRVVMNKTLLLLGSSKRVSNTDDSTDADTESLNILWGIARRAALALHPWNFALTRKKIDREDAAVSEVGPAYSYKLPLEWVCWFPWSRDSEYYFEAVEEGGFLLCDSAGPLVVRGALDVDVPAKWSPLFVDVMAYTLAVEFCHGKTQLVGLRDRLTHERAEKLDEAYRVDGRATPNRPRPSHHNSGWAGARYRSLGVRR</sequence>
<accession>A0A9X2KLA0</accession>
<evidence type="ECO:0000313" key="3">
    <source>
        <dbReference type="Proteomes" id="UP001139451"/>
    </source>
</evidence>
<protein>
    <submittedName>
        <fullName evidence="2">Uncharacterized protein</fullName>
    </submittedName>
</protein>
<evidence type="ECO:0000313" key="2">
    <source>
        <dbReference type="EMBL" id="MCP3730437.1"/>
    </source>
</evidence>
<dbReference type="EMBL" id="JAMLDX010000005">
    <property type="protein sequence ID" value="MCP3730437.1"/>
    <property type="molecule type" value="Genomic_DNA"/>
</dbReference>
<comment type="caution">
    <text evidence="2">The sequence shown here is derived from an EMBL/GenBank/DDBJ whole genome shotgun (WGS) entry which is preliminary data.</text>
</comment>
<feature type="region of interest" description="Disordered" evidence="1">
    <location>
        <begin position="180"/>
        <end position="199"/>
    </location>
</feature>
<name>A0A9X2KLA0_9SPHN</name>
<dbReference type="RefSeq" id="WP_254292569.1">
    <property type="nucleotide sequence ID" value="NZ_JAMLDX010000005.1"/>
</dbReference>
<proteinExistence type="predicted"/>
<evidence type="ECO:0000256" key="1">
    <source>
        <dbReference type="SAM" id="MobiDB-lite"/>
    </source>
</evidence>